<gene>
    <name evidence="12" type="ORF">O3M35_009298</name>
</gene>
<evidence type="ECO:0000313" key="12">
    <source>
        <dbReference type="EMBL" id="KAK9505192.1"/>
    </source>
</evidence>
<feature type="transmembrane region" description="Helical" evidence="11">
    <location>
        <begin position="468"/>
        <end position="493"/>
    </location>
</feature>
<feature type="transmembrane region" description="Helical" evidence="11">
    <location>
        <begin position="358"/>
        <end position="379"/>
    </location>
</feature>
<feature type="transmembrane region" description="Helical" evidence="11">
    <location>
        <begin position="227"/>
        <end position="246"/>
    </location>
</feature>
<dbReference type="Proteomes" id="UP001461498">
    <property type="component" value="Unassembled WGS sequence"/>
</dbReference>
<comment type="similarity">
    <text evidence="10">Belongs to the glycosyltransferase 22 family. PIGZ subfamily.</text>
</comment>
<keyword evidence="9 11" id="KW-0472">Membrane</keyword>
<keyword evidence="8 11" id="KW-1133">Transmembrane helix</keyword>
<feature type="transmembrane region" description="Helical" evidence="11">
    <location>
        <begin position="85"/>
        <end position="106"/>
    </location>
</feature>
<organism evidence="12 13">
    <name type="scientific">Rhynocoris fuscipes</name>
    <dbReference type="NCBI Taxonomy" id="488301"/>
    <lineage>
        <taxon>Eukaryota</taxon>
        <taxon>Metazoa</taxon>
        <taxon>Ecdysozoa</taxon>
        <taxon>Arthropoda</taxon>
        <taxon>Hexapoda</taxon>
        <taxon>Insecta</taxon>
        <taxon>Pterygota</taxon>
        <taxon>Neoptera</taxon>
        <taxon>Paraneoptera</taxon>
        <taxon>Hemiptera</taxon>
        <taxon>Heteroptera</taxon>
        <taxon>Panheteroptera</taxon>
        <taxon>Cimicomorpha</taxon>
        <taxon>Reduviidae</taxon>
        <taxon>Harpactorinae</taxon>
        <taxon>Harpactorini</taxon>
        <taxon>Rhynocoris</taxon>
    </lineage>
</organism>
<dbReference type="GO" id="GO:0006506">
    <property type="term" value="P:GPI anchor biosynthetic process"/>
    <property type="evidence" value="ECO:0007669"/>
    <property type="project" value="UniProtKB-KW"/>
</dbReference>
<keyword evidence="13" id="KW-1185">Reference proteome</keyword>
<comment type="caution">
    <text evidence="12">The sequence shown here is derived from an EMBL/GenBank/DDBJ whole genome shotgun (WGS) entry which is preliminary data.</text>
</comment>
<feature type="transmembrane region" description="Helical" evidence="11">
    <location>
        <begin position="280"/>
        <end position="299"/>
    </location>
</feature>
<feature type="transmembrane region" description="Helical" evidence="11">
    <location>
        <begin position="118"/>
        <end position="140"/>
    </location>
</feature>
<dbReference type="Pfam" id="PF03901">
    <property type="entry name" value="Glyco_transf_22"/>
    <property type="match status" value="1"/>
</dbReference>
<evidence type="ECO:0000256" key="10">
    <source>
        <dbReference type="ARBA" id="ARBA00038466"/>
    </source>
</evidence>
<keyword evidence="4 11" id="KW-0328">Glycosyltransferase</keyword>
<evidence type="ECO:0000256" key="3">
    <source>
        <dbReference type="ARBA" id="ARBA00022502"/>
    </source>
</evidence>
<evidence type="ECO:0000256" key="2">
    <source>
        <dbReference type="ARBA" id="ARBA00004687"/>
    </source>
</evidence>
<keyword evidence="5" id="KW-0808">Transferase</keyword>
<protein>
    <recommendedName>
        <fullName evidence="11">Mannosyltransferase</fullName>
        <ecNumber evidence="11">2.4.1.-</ecNumber>
    </recommendedName>
</protein>
<keyword evidence="6 11" id="KW-0812">Transmembrane</keyword>
<feature type="transmembrane region" description="Helical" evidence="11">
    <location>
        <begin position="391"/>
        <end position="410"/>
    </location>
</feature>
<accession>A0AAW1D3P9</accession>
<evidence type="ECO:0000256" key="5">
    <source>
        <dbReference type="ARBA" id="ARBA00022679"/>
    </source>
</evidence>
<dbReference type="AlphaFoldDB" id="A0AAW1D3P9"/>
<evidence type="ECO:0000256" key="1">
    <source>
        <dbReference type="ARBA" id="ARBA00004477"/>
    </source>
</evidence>
<evidence type="ECO:0000256" key="8">
    <source>
        <dbReference type="ARBA" id="ARBA00022989"/>
    </source>
</evidence>
<comment type="pathway">
    <text evidence="2">Glycolipid biosynthesis; glycosylphosphatidylinositol-anchor biosynthesis.</text>
</comment>
<comment type="subcellular location">
    <subcellularLocation>
        <location evidence="1 11">Endoplasmic reticulum membrane</location>
        <topology evidence="1 11">Multi-pass membrane protein</topology>
    </subcellularLocation>
</comment>
<evidence type="ECO:0000313" key="13">
    <source>
        <dbReference type="Proteomes" id="UP001461498"/>
    </source>
</evidence>
<dbReference type="PANTHER" id="PTHR22760">
    <property type="entry name" value="GLYCOSYLTRANSFERASE"/>
    <property type="match status" value="1"/>
</dbReference>
<reference evidence="12 13" key="1">
    <citation type="submission" date="2022-12" db="EMBL/GenBank/DDBJ databases">
        <title>Chromosome-level genome assembly of true bugs.</title>
        <authorList>
            <person name="Ma L."/>
            <person name="Li H."/>
        </authorList>
    </citation>
    <scope>NUCLEOTIDE SEQUENCE [LARGE SCALE GENOMIC DNA]</scope>
    <source>
        <strain evidence="12">Lab_2022b</strain>
    </source>
</reference>
<dbReference type="InterPro" id="IPR005599">
    <property type="entry name" value="GPI_mannosylTrfase"/>
</dbReference>
<evidence type="ECO:0000256" key="7">
    <source>
        <dbReference type="ARBA" id="ARBA00022824"/>
    </source>
</evidence>
<evidence type="ECO:0000256" key="9">
    <source>
        <dbReference type="ARBA" id="ARBA00023136"/>
    </source>
</evidence>
<keyword evidence="7 11" id="KW-0256">Endoplasmic reticulum</keyword>
<sequence length="680" mass="78385">MKDSSENSNKNENYQDLDETKSIQLSLVPYWFLAFLRVLLTLIPQIGYIHPDEYFQTVEVLNGDIFGVASSRPWEFNSTFPVRSIALPSLVVGLPLFILRCIAPFISLWFDIQALTPYALLVTPRIACCLLSFIVDYCLYRICRLYCQNYRARLLTLASSYVILIYGCRTFTNTFEMILSSILIYLVASCMAKSDKIIFQDEFLREMYNSSDNMKDRIRIHRLRLSLPWHTFSNVFPIAIVTVLGIFNRPTFVAYALSPVFFWLHRGLGSRFIGLNDFNMRMIAFFICSLPALFILIFLDSYYFGYLTLDEITHKNISLMRDLVVTPYNFIKYNVNSSNLAEHGLHPWFTHAFVNIPLLYNVLGISGLFGFFHLIYRGVQKKWSSLPRVQSIIGLMTASFIIPIAILSIFPHQEARFLIPCTLPLVFLHSQRIRHVEEQKNVITKKENGYIAYIKLETKFSFKDGTLAMWYFINIILALFFGFIHQGGVYPLISHFSNELAGKSRLTVLHLVTSHIYPLPLSLLQLKYGRSAQYSTNTGTRYQKIKDFYTYELGSSDMDIAAIRLNSIIDTAEVTWKEKRLKYRVYFAVPSSLSYDFQATILKHNLTSNIVTTFFPHVSTEALSSIDLHLHPECNTDDDVMVDSCPADLPKIPWTLDLPFKYILHIAHQFGLTLFSVKKA</sequence>
<keyword evidence="3" id="KW-0337">GPI-anchor biosynthesis</keyword>
<proteinExistence type="inferred from homology"/>
<name>A0AAW1D3P9_9HEMI</name>
<dbReference type="GO" id="GO:0000026">
    <property type="term" value="F:alpha-1,2-mannosyltransferase activity"/>
    <property type="evidence" value="ECO:0007669"/>
    <property type="project" value="TreeGrafter"/>
</dbReference>
<dbReference type="EC" id="2.4.1.-" evidence="11"/>
<dbReference type="GO" id="GO:0005789">
    <property type="term" value="C:endoplasmic reticulum membrane"/>
    <property type="evidence" value="ECO:0007669"/>
    <property type="project" value="UniProtKB-SubCell"/>
</dbReference>
<evidence type="ECO:0000256" key="6">
    <source>
        <dbReference type="ARBA" id="ARBA00022692"/>
    </source>
</evidence>
<dbReference type="PANTHER" id="PTHR22760:SF3">
    <property type="entry name" value="GPI MANNOSYLTRANSFERASE 4"/>
    <property type="match status" value="1"/>
</dbReference>
<feature type="transmembrane region" description="Helical" evidence="11">
    <location>
        <begin position="30"/>
        <end position="49"/>
    </location>
</feature>
<evidence type="ECO:0000256" key="4">
    <source>
        <dbReference type="ARBA" id="ARBA00022676"/>
    </source>
</evidence>
<evidence type="ECO:0000256" key="11">
    <source>
        <dbReference type="RuleBase" id="RU363075"/>
    </source>
</evidence>
<feature type="transmembrane region" description="Helical" evidence="11">
    <location>
        <begin position="252"/>
        <end position="268"/>
    </location>
</feature>
<dbReference type="EMBL" id="JAPXFL010000006">
    <property type="protein sequence ID" value="KAK9505192.1"/>
    <property type="molecule type" value="Genomic_DNA"/>
</dbReference>